<evidence type="ECO:0000256" key="5">
    <source>
        <dbReference type="ARBA" id="ARBA00022927"/>
    </source>
</evidence>
<dbReference type="Pfam" id="PF07549">
    <property type="entry name" value="Sec_GG"/>
    <property type="match status" value="1"/>
</dbReference>
<dbReference type="NCBIfam" id="TIGR00916">
    <property type="entry name" value="2A0604s01"/>
    <property type="match status" value="1"/>
</dbReference>
<dbReference type="KEGG" id="lfa:LFA_2192"/>
<dbReference type="PRINTS" id="PR00702">
    <property type="entry name" value="ACRIFLAVINRP"/>
</dbReference>
<dbReference type="OrthoDB" id="9805019at2"/>
<evidence type="ECO:0000259" key="14">
    <source>
        <dbReference type="Pfam" id="PF21760"/>
    </source>
</evidence>
<feature type="domain" description="Protein translocase subunit SecDF P1" evidence="14">
    <location>
        <begin position="227"/>
        <end position="286"/>
    </location>
</feature>
<dbReference type="InterPro" id="IPR048631">
    <property type="entry name" value="SecD_1st"/>
</dbReference>
<dbReference type="PANTHER" id="PTHR30081:SF1">
    <property type="entry name" value="PROTEIN TRANSLOCASE SUBUNIT SECD"/>
    <property type="match status" value="1"/>
</dbReference>
<feature type="domain" description="SecD export protein N-terminal TM" evidence="13">
    <location>
        <begin position="3"/>
        <end position="102"/>
    </location>
</feature>
<feature type="domain" description="Protein export membrane protein SecD/SecF C-terminal" evidence="12">
    <location>
        <begin position="438"/>
        <end position="605"/>
    </location>
</feature>
<comment type="subunit">
    <text evidence="11">Forms a complex with SecF. Part of the essential Sec protein translocation apparatus which comprises SecA, SecYEG and auxiliary proteins SecDF-YajC and YidC.</text>
</comment>
<dbReference type="InterPro" id="IPR027398">
    <property type="entry name" value="SecD-TM"/>
</dbReference>
<evidence type="ECO:0000256" key="1">
    <source>
        <dbReference type="ARBA" id="ARBA00004651"/>
    </source>
</evidence>
<keyword evidence="7 11" id="KW-0811">Translocation</keyword>
<dbReference type="RefSeq" id="WP_045096044.1">
    <property type="nucleotide sequence ID" value="NZ_LN614827.1"/>
</dbReference>
<evidence type="ECO:0000259" key="13">
    <source>
        <dbReference type="Pfam" id="PF13721"/>
    </source>
</evidence>
<dbReference type="InterPro" id="IPR022646">
    <property type="entry name" value="SecD/SecF_CS"/>
</dbReference>
<name>A0A098G6G3_9GAMM</name>
<dbReference type="InterPro" id="IPR055344">
    <property type="entry name" value="SecD_SecF_C_bact"/>
</dbReference>
<organism evidence="16 17">
    <name type="scientific">Legionella fallonii LLAP-10</name>
    <dbReference type="NCBI Taxonomy" id="1212491"/>
    <lineage>
        <taxon>Bacteria</taxon>
        <taxon>Pseudomonadati</taxon>
        <taxon>Pseudomonadota</taxon>
        <taxon>Gammaproteobacteria</taxon>
        <taxon>Legionellales</taxon>
        <taxon>Legionellaceae</taxon>
        <taxon>Legionella</taxon>
    </lineage>
</organism>
<dbReference type="GO" id="GO:0006605">
    <property type="term" value="P:protein targeting"/>
    <property type="evidence" value="ECO:0007669"/>
    <property type="project" value="UniProtKB-UniRule"/>
</dbReference>
<dbReference type="AlphaFoldDB" id="A0A098G6G3"/>
<dbReference type="NCBIfam" id="TIGR01129">
    <property type="entry name" value="secD"/>
    <property type="match status" value="1"/>
</dbReference>
<dbReference type="Gene3D" id="3.30.70.3400">
    <property type="match status" value="2"/>
</dbReference>
<keyword evidence="5 11" id="KW-0653">Protein transport</keyword>
<dbReference type="Pfam" id="PF21760">
    <property type="entry name" value="SecD_1st"/>
    <property type="match status" value="1"/>
</dbReference>
<keyword evidence="4 11" id="KW-0812">Transmembrane</keyword>
<dbReference type="Pfam" id="PF22599">
    <property type="entry name" value="SecDF_P1_head"/>
    <property type="match status" value="1"/>
</dbReference>
<dbReference type="GO" id="GO:0015450">
    <property type="term" value="F:protein-transporting ATPase activity"/>
    <property type="evidence" value="ECO:0007669"/>
    <property type="project" value="InterPro"/>
</dbReference>
<dbReference type="HAMAP" id="MF_01463_B">
    <property type="entry name" value="SecD_B"/>
    <property type="match status" value="1"/>
</dbReference>
<accession>A0A098G6G3</accession>
<dbReference type="GO" id="GO:0043952">
    <property type="term" value="P:protein transport by the Sec complex"/>
    <property type="evidence" value="ECO:0007669"/>
    <property type="project" value="UniProtKB-UniRule"/>
</dbReference>
<comment type="similarity">
    <text evidence="9 11">Belongs to the SecD/SecF family. SecD subfamily.</text>
</comment>
<protein>
    <recommendedName>
        <fullName evidence="10 11">Protein translocase subunit SecD</fullName>
    </recommendedName>
</protein>
<proteinExistence type="inferred from homology"/>
<dbReference type="FunFam" id="3.30.1360.200:FF:000001">
    <property type="entry name" value="Protein translocase subunit SecD"/>
    <property type="match status" value="1"/>
</dbReference>
<dbReference type="GO" id="GO:0065002">
    <property type="term" value="P:intracellular protein transmembrane transport"/>
    <property type="evidence" value="ECO:0007669"/>
    <property type="project" value="UniProtKB-UniRule"/>
</dbReference>
<evidence type="ECO:0000313" key="17">
    <source>
        <dbReference type="Proteomes" id="UP000032430"/>
    </source>
</evidence>
<evidence type="ECO:0000256" key="10">
    <source>
        <dbReference type="ARBA" id="ARBA00068220"/>
    </source>
</evidence>
<evidence type="ECO:0000313" key="16">
    <source>
        <dbReference type="EMBL" id="CEG57571.1"/>
    </source>
</evidence>
<dbReference type="InterPro" id="IPR005791">
    <property type="entry name" value="SecD"/>
</dbReference>
<evidence type="ECO:0000256" key="8">
    <source>
        <dbReference type="ARBA" id="ARBA00023136"/>
    </source>
</evidence>
<evidence type="ECO:0000256" key="11">
    <source>
        <dbReference type="HAMAP-Rule" id="MF_01463"/>
    </source>
</evidence>
<evidence type="ECO:0000259" key="12">
    <source>
        <dbReference type="Pfam" id="PF02355"/>
    </source>
</evidence>
<dbReference type="Pfam" id="PF13721">
    <property type="entry name" value="SecD-TM1"/>
    <property type="match status" value="1"/>
</dbReference>
<dbReference type="Gene3D" id="1.20.1640.10">
    <property type="entry name" value="Multidrug efflux transporter AcrB transmembrane domain"/>
    <property type="match status" value="1"/>
</dbReference>
<feature type="transmembrane region" description="Helical" evidence="11">
    <location>
        <begin position="583"/>
        <end position="606"/>
    </location>
</feature>
<comment type="function">
    <text evidence="11">Part of the Sec protein translocase complex. Interacts with the SecYEG preprotein conducting channel. SecDF uses the proton motive force (PMF) to complete protein translocation after the ATP-dependent function of SecA.</text>
</comment>
<dbReference type="Proteomes" id="UP000032430">
    <property type="component" value="Chromosome I"/>
</dbReference>
<dbReference type="HOGENOM" id="CLU_007894_4_3_6"/>
<evidence type="ECO:0000256" key="2">
    <source>
        <dbReference type="ARBA" id="ARBA00022448"/>
    </source>
</evidence>
<dbReference type="InterPro" id="IPR054384">
    <property type="entry name" value="SecDF_P1_head"/>
</dbReference>
<dbReference type="PANTHER" id="PTHR30081">
    <property type="entry name" value="PROTEIN-EXPORT MEMBRANE PROTEIN SEC"/>
    <property type="match status" value="1"/>
</dbReference>
<reference evidence="17" key="1">
    <citation type="submission" date="2014-09" db="EMBL/GenBank/DDBJ databases">
        <authorList>
            <person name="Gomez-Valero L."/>
        </authorList>
    </citation>
    <scope>NUCLEOTIDE SEQUENCE [LARGE SCALE GENOMIC DNA]</scope>
    <source>
        <strain evidence="17">ATCC700992</strain>
    </source>
</reference>
<feature type="transmembrane region" description="Helical" evidence="11">
    <location>
        <begin position="455"/>
        <end position="474"/>
    </location>
</feature>
<dbReference type="Gene3D" id="3.30.1360.200">
    <property type="match status" value="1"/>
</dbReference>
<evidence type="ECO:0000256" key="4">
    <source>
        <dbReference type="ARBA" id="ARBA00022692"/>
    </source>
</evidence>
<feature type="transmembrane region" description="Helical" evidence="11">
    <location>
        <begin position="7"/>
        <end position="29"/>
    </location>
</feature>
<dbReference type="EMBL" id="LN614827">
    <property type="protein sequence ID" value="CEG57571.1"/>
    <property type="molecule type" value="Genomic_DNA"/>
</dbReference>
<dbReference type="FunFam" id="1.20.1640.10:FF:000004">
    <property type="entry name" value="Protein translocase subunit SecD"/>
    <property type="match status" value="1"/>
</dbReference>
<keyword evidence="17" id="KW-1185">Reference proteome</keyword>
<keyword evidence="8 11" id="KW-0472">Membrane</keyword>
<comment type="subcellular location">
    <subcellularLocation>
        <location evidence="1 11">Cell membrane</location>
        <topology evidence="1 11">Multi-pass membrane protein</topology>
    </subcellularLocation>
</comment>
<feature type="transmembrane region" description="Helical" evidence="11">
    <location>
        <begin position="550"/>
        <end position="571"/>
    </location>
</feature>
<keyword evidence="6 11" id="KW-1133">Transmembrane helix</keyword>
<evidence type="ECO:0000256" key="7">
    <source>
        <dbReference type="ARBA" id="ARBA00023010"/>
    </source>
</evidence>
<feature type="transmembrane region" description="Helical" evidence="11">
    <location>
        <begin position="479"/>
        <end position="499"/>
    </location>
</feature>
<dbReference type="STRING" id="1212491.LFA_2192"/>
<evidence type="ECO:0000256" key="6">
    <source>
        <dbReference type="ARBA" id="ARBA00022989"/>
    </source>
</evidence>
<dbReference type="Pfam" id="PF02355">
    <property type="entry name" value="SecD_SecF_C"/>
    <property type="match status" value="1"/>
</dbReference>
<feature type="domain" description="SecDF P1 head subdomain" evidence="15">
    <location>
        <begin position="309"/>
        <end position="433"/>
    </location>
</feature>
<dbReference type="InterPro" id="IPR022813">
    <property type="entry name" value="SecD/SecF_arch_bac"/>
</dbReference>
<feature type="transmembrane region" description="Helical" evidence="11">
    <location>
        <begin position="505"/>
        <end position="529"/>
    </location>
</feature>
<dbReference type="InterPro" id="IPR001036">
    <property type="entry name" value="Acrflvin-R"/>
</dbReference>
<gene>
    <name evidence="11 16" type="primary">secD</name>
    <name evidence="16" type="ORF">LFA_2192</name>
</gene>
<keyword evidence="2 11" id="KW-0813">Transport</keyword>
<sequence length="618" mass="67478">MQNKYPLWKNLMLIVIAIIGFIYAIPNLYTENPVVQISSDAPVDKEELATQVENTLKKAKTDYKALNTEGEGLEVIFSSTDSQLLARDIIKNSLGSQYTVALNLAPSTPHWLEVIHARPMKQGLDLRGGVHFLLEVDVESVISRRYEGIMKNIGQELRDIGVRYSSIRYISDKGIDLRFRDAESMDKALIELKQKISDVVFVKTKVNNAILGSISPAELNSIRQNTIEQTMSILRNRVNELGVGEAVVQQQGATRVAVDLPGIQDAARAKQILGGTATLQFYLVDQENDPQIAKQTGAVPVSDKLYMMDGHPILLKRMVVLSGDSITSAVSSFDQQTATPAVQIQLGGGGESLFTKITRENIGKRMAIVYVETKNTMQTVNGVEKRVTHREERVISAPVIQNALGSNFQITGLTDTKEASNLALLLRAGALPAAIYPIEERTVGPTLGKENIRRGMVSLEVGMGLILVLMLVYYRLFGLIANIALLLNLVLLCALLSIIDATLTLPGIAGIVLTVGMAVDANVLIYERIREELRLGLSPQAAIFAGYERAFATILDANVTTFIVAVILFAVGTGPVRGFAVTLSLGLLTSMLTGITYTRAIVNWWYGGRNVKKLSIGI</sequence>
<evidence type="ECO:0000256" key="3">
    <source>
        <dbReference type="ARBA" id="ARBA00022475"/>
    </source>
</evidence>
<evidence type="ECO:0000259" key="15">
    <source>
        <dbReference type="Pfam" id="PF22599"/>
    </source>
</evidence>
<evidence type="ECO:0000256" key="9">
    <source>
        <dbReference type="ARBA" id="ARBA00060774"/>
    </source>
</evidence>
<dbReference type="SUPFAM" id="SSF82866">
    <property type="entry name" value="Multidrug efflux transporter AcrB transmembrane domain"/>
    <property type="match status" value="1"/>
</dbReference>
<dbReference type="InterPro" id="IPR048634">
    <property type="entry name" value="SecD_SecF_C"/>
</dbReference>
<dbReference type="GO" id="GO:0005886">
    <property type="term" value="C:plasma membrane"/>
    <property type="evidence" value="ECO:0007669"/>
    <property type="project" value="UniProtKB-SubCell"/>
</dbReference>
<keyword evidence="3 11" id="KW-1003">Cell membrane</keyword>